<dbReference type="Proteomes" id="UP001085076">
    <property type="component" value="Miscellaneous, Linkage group lg07"/>
</dbReference>
<feature type="compositionally biased region" description="Polar residues" evidence="7">
    <location>
        <begin position="145"/>
        <end position="156"/>
    </location>
</feature>
<dbReference type="CDD" id="cd00018">
    <property type="entry name" value="AP2"/>
    <property type="match status" value="1"/>
</dbReference>
<dbReference type="InterPro" id="IPR050913">
    <property type="entry name" value="AP2/ERF_ERF"/>
</dbReference>
<reference evidence="9" key="2">
    <citation type="journal article" date="2022" name="Hortic Res">
        <title>The genome of Dioscorea zingiberensis sheds light on the biosynthesis, origin and evolution of the medicinally important diosgenin saponins.</title>
        <authorList>
            <person name="Li Y."/>
            <person name="Tan C."/>
            <person name="Li Z."/>
            <person name="Guo J."/>
            <person name="Li S."/>
            <person name="Chen X."/>
            <person name="Wang C."/>
            <person name="Dai X."/>
            <person name="Yang H."/>
            <person name="Song W."/>
            <person name="Hou L."/>
            <person name="Xu J."/>
            <person name="Tong Z."/>
            <person name="Xu A."/>
            <person name="Yuan X."/>
            <person name="Wang W."/>
            <person name="Yang Q."/>
            <person name="Chen L."/>
            <person name="Sun Z."/>
            <person name="Wang K."/>
            <person name="Pan B."/>
            <person name="Chen J."/>
            <person name="Bao Y."/>
            <person name="Liu F."/>
            <person name="Qi X."/>
            <person name="Gang D.R."/>
            <person name="Wen J."/>
            <person name="Li J."/>
        </authorList>
    </citation>
    <scope>NUCLEOTIDE SEQUENCE</scope>
    <source>
        <strain evidence="9">Dzin_1.0</strain>
    </source>
</reference>
<evidence type="ECO:0000256" key="7">
    <source>
        <dbReference type="SAM" id="MobiDB-lite"/>
    </source>
</evidence>
<dbReference type="PRINTS" id="PR00367">
    <property type="entry name" value="ETHRSPELEMNT"/>
</dbReference>
<dbReference type="GO" id="GO:0003700">
    <property type="term" value="F:DNA-binding transcription factor activity"/>
    <property type="evidence" value="ECO:0007669"/>
    <property type="project" value="InterPro"/>
</dbReference>
<dbReference type="InterPro" id="IPR001471">
    <property type="entry name" value="AP2/ERF_dom"/>
</dbReference>
<organism evidence="9 10">
    <name type="scientific">Dioscorea zingiberensis</name>
    <dbReference type="NCBI Taxonomy" id="325984"/>
    <lineage>
        <taxon>Eukaryota</taxon>
        <taxon>Viridiplantae</taxon>
        <taxon>Streptophyta</taxon>
        <taxon>Embryophyta</taxon>
        <taxon>Tracheophyta</taxon>
        <taxon>Spermatophyta</taxon>
        <taxon>Magnoliopsida</taxon>
        <taxon>Liliopsida</taxon>
        <taxon>Dioscoreales</taxon>
        <taxon>Dioscoreaceae</taxon>
        <taxon>Dioscorea</taxon>
    </lineage>
</organism>
<evidence type="ECO:0000313" key="9">
    <source>
        <dbReference type="EMBL" id="KAJ0967855.1"/>
    </source>
</evidence>
<dbReference type="SMART" id="SM00380">
    <property type="entry name" value="AP2"/>
    <property type="match status" value="1"/>
</dbReference>
<dbReference type="FunFam" id="3.30.730.10:FF:000005">
    <property type="entry name" value="ethylene-responsive transcription factor RAP2-11"/>
    <property type="match status" value="1"/>
</dbReference>
<keyword evidence="2" id="KW-0805">Transcription regulation</keyword>
<evidence type="ECO:0000256" key="2">
    <source>
        <dbReference type="ARBA" id="ARBA00023015"/>
    </source>
</evidence>
<dbReference type="EMBL" id="JAGGNH010000007">
    <property type="protein sequence ID" value="KAJ0967855.1"/>
    <property type="molecule type" value="Genomic_DNA"/>
</dbReference>
<gene>
    <name evidence="9" type="ORF">J5N97_024772</name>
</gene>
<dbReference type="PROSITE" id="PS51032">
    <property type="entry name" value="AP2_ERF"/>
    <property type="match status" value="1"/>
</dbReference>
<dbReference type="InterPro" id="IPR036955">
    <property type="entry name" value="AP2/ERF_dom_sf"/>
</dbReference>
<evidence type="ECO:0000256" key="6">
    <source>
        <dbReference type="ARBA" id="ARBA00024343"/>
    </source>
</evidence>
<dbReference type="InterPro" id="IPR016177">
    <property type="entry name" value="DNA-bd_dom_sf"/>
</dbReference>
<dbReference type="SUPFAM" id="SSF54171">
    <property type="entry name" value="DNA-binding domain"/>
    <property type="match status" value="1"/>
</dbReference>
<evidence type="ECO:0000256" key="4">
    <source>
        <dbReference type="ARBA" id="ARBA00023163"/>
    </source>
</evidence>
<evidence type="ECO:0000256" key="1">
    <source>
        <dbReference type="ARBA" id="ARBA00004123"/>
    </source>
</evidence>
<evidence type="ECO:0000259" key="8">
    <source>
        <dbReference type="PROSITE" id="PS51032"/>
    </source>
</evidence>
<evidence type="ECO:0000313" key="10">
    <source>
        <dbReference type="Proteomes" id="UP001085076"/>
    </source>
</evidence>
<dbReference type="GO" id="GO:0003677">
    <property type="term" value="F:DNA binding"/>
    <property type="evidence" value="ECO:0007669"/>
    <property type="project" value="UniProtKB-KW"/>
</dbReference>
<protein>
    <recommendedName>
        <fullName evidence="8">AP2/ERF domain-containing protein</fullName>
    </recommendedName>
</protein>
<evidence type="ECO:0000256" key="5">
    <source>
        <dbReference type="ARBA" id="ARBA00023242"/>
    </source>
</evidence>
<proteinExistence type="inferred from homology"/>
<comment type="similarity">
    <text evidence="6">Belongs to the AP2/ERF transcription factor family. ERF subfamily.</text>
</comment>
<comment type="caution">
    <text evidence="9">The sequence shown here is derived from an EMBL/GenBank/DDBJ whole genome shotgun (WGS) entry which is preliminary data.</text>
</comment>
<dbReference type="PANTHER" id="PTHR31194:SF189">
    <property type="entry name" value="AP2_ERF DOMAIN-CONTAINING PROTEIN"/>
    <property type="match status" value="1"/>
</dbReference>
<keyword evidence="4" id="KW-0804">Transcription</keyword>
<reference evidence="9" key="1">
    <citation type="submission" date="2021-03" db="EMBL/GenBank/DDBJ databases">
        <authorList>
            <person name="Li Z."/>
            <person name="Yang C."/>
        </authorList>
    </citation>
    <scope>NUCLEOTIDE SEQUENCE</scope>
    <source>
        <strain evidence="9">Dzin_1.0</strain>
        <tissue evidence="9">Leaf</tissue>
    </source>
</reference>
<dbReference type="Gene3D" id="3.30.730.10">
    <property type="entry name" value="AP2/ERF domain"/>
    <property type="match status" value="1"/>
</dbReference>
<dbReference type="GO" id="GO:0005634">
    <property type="term" value="C:nucleus"/>
    <property type="evidence" value="ECO:0007669"/>
    <property type="project" value="UniProtKB-SubCell"/>
</dbReference>
<dbReference type="Pfam" id="PF00847">
    <property type="entry name" value="AP2"/>
    <property type="match status" value="1"/>
</dbReference>
<dbReference type="AlphaFoldDB" id="A0A9D5C810"/>
<dbReference type="OrthoDB" id="783982at2759"/>
<keyword evidence="3" id="KW-0238">DNA-binding</keyword>
<feature type="region of interest" description="Disordered" evidence="7">
    <location>
        <begin position="137"/>
        <end position="163"/>
    </location>
</feature>
<sequence length="280" mass="30306">MVMGEGPKERKRTPRDEKRFIGVRQRPSGRWVAEIKDSLQKVRLWLGTFDTAEDAARAYDRAARTLRGANARTNFKSPSVGPDDDALDNLPPFSFEDGCEPADGFIGVLKTKVLDGKLPSHPAIVKALGATGTRAKEAFRGGGSRNNTSVSSNETSDIIDDEQGHNNNWRLASPAAAYNVTNGQPLTTNLETRMFPSSISIYADGSCSSSDPLIGVGSAPVVGKDMVAANMLYIPNPLDRHQPSCGIGQEDWPSDEVFLDFEAPPTPTNAQGIWIHSCTF</sequence>
<comment type="subcellular location">
    <subcellularLocation>
        <location evidence="1">Nucleus</location>
    </subcellularLocation>
</comment>
<accession>A0A9D5C810</accession>
<name>A0A9D5C810_9LILI</name>
<feature type="domain" description="AP2/ERF" evidence="8">
    <location>
        <begin position="19"/>
        <end position="76"/>
    </location>
</feature>
<dbReference type="PANTHER" id="PTHR31194">
    <property type="entry name" value="SHN SHINE , DNA BINDING / TRANSCRIPTION FACTOR"/>
    <property type="match status" value="1"/>
</dbReference>
<keyword evidence="10" id="KW-1185">Reference proteome</keyword>
<keyword evidence="5" id="KW-0539">Nucleus</keyword>
<evidence type="ECO:0000256" key="3">
    <source>
        <dbReference type="ARBA" id="ARBA00023125"/>
    </source>
</evidence>